<dbReference type="eggNOG" id="ENOG502TFYQ">
    <property type="taxonomic scope" value="Eukaryota"/>
</dbReference>
<keyword evidence="2" id="KW-1185">Reference proteome</keyword>
<dbReference type="InParanoid" id="G0NHQ5"/>
<dbReference type="OrthoDB" id="5779082at2759"/>
<reference evidence="2" key="1">
    <citation type="submission" date="2011-07" db="EMBL/GenBank/DDBJ databases">
        <authorList>
            <consortium name="Caenorhabditis brenneri Sequencing and Analysis Consortium"/>
            <person name="Wilson R.K."/>
        </authorList>
    </citation>
    <scope>NUCLEOTIDE SEQUENCE [LARGE SCALE GENOMIC DNA]</scope>
    <source>
        <strain evidence="2">PB2801</strain>
    </source>
</reference>
<name>G0NHQ5_CAEBE</name>
<accession>G0NHQ5</accession>
<evidence type="ECO:0000313" key="1">
    <source>
        <dbReference type="EMBL" id="EGT31545.1"/>
    </source>
</evidence>
<sequence>MLHLKTEGFIFKTCHLDFGEGQCGRKVHEQMDRTVFHQDIAPFVRYSANKKKRWETRSGVELLGELQKMYNGMDVSILERRQIYFYHFYFDQYPIQRLHTLHDDGSYSCTNVDSVFGQKIENFYPENRSSTKSTVDITPPKTTDCPKVAYHFIYPPKNYEILIQKGFHPGRKKMKRWLPFEHLHVNWRAFIEEDLFEFITYDALMDKEWDDVHEWDEEEEEDDGRDHPRECYNLEDHFLEKWMFVKKRKSRVVGE</sequence>
<dbReference type="HOGENOM" id="CLU_076183_0_0_1"/>
<dbReference type="EMBL" id="GL379886">
    <property type="protein sequence ID" value="EGT31545.1"/>
    <property type="molecule type" value="Genomic_DNA"/>
</dbReference>
<evidence type="ECO:0000313" key="2">
    <source>
        <dbReference type="Proteomes" id="UP000008068"/>
    </source>
</evidence>
<organism evidence="2">
    <name type="scientific">Caenorhabditis brenneri</name>
    <name type="common">Nematode worm</name>
    <dbReference type="NCBI Taxonomy" id="135651"/>
    <lineage>
        <taxon>Eukaryota</taxon>
        <taxon>Metazoa</taxon>
        <taxon>Ecdysozoa</taxon>
        <taxon>Nematoda</taxon>
        <taxon>Chromadorea</taxon>
        <taxon>Rhabditida</taxon>
        <taxon>Rhabditina</taxon>
        <taxon>Rhabditomorpha</taxon>
        <taxon>Rhabditoidea</taxon>
        <taxon>Rhabditidae</taxon>
        <taxon>Peloderinae</taxon>
        <taxon>Caenorhabditis</taxon>
    </lineage>
</organism>
<proteinExistence type="predicted"/>
<gene>
    <name evidence="1" type="ORF">CAEBREN_29977</name>
</gene>
<dbReference type="Proteomes" id="UP000008068">
    <property type="component" value="Unassembled WGS sequence"/>
</dbReference>
<dbReference type="FunCoup" id="G0NHQ5">
    <property type="interactions" value="1931"/>
</dbReference>
<protein>
    <submittedName>
        <fullName evidence="1">Uncharacterized protein</fullName>
    </submittedName>
</protein>
<dbReference type="AlphaFoldDB" id="G0NHQ5"/>